<keyword evidence="7" id="KW-1185">Reference proteome</keyword>
<feature type="active site" description="Proton acceptor" evidence="4">
    <location>
        <position position="166"/>
    </location>
</feature>
<dbReference type="PROSITE" id="PS51635">
    <property type="entry name" value="PNPLA"/>
    <property type="match status" value="1"/>
</dbReference>
<dbReference type="InterPro" id="IPR002641">
    <property type="entry name" value="PNPLA_dom"/>
</dbReference>
<evidence type="ECO:0000259" key="5">
    <source>
        <dbReference type="PROSITE" id="PS51635"/>
    </source>
</evidence>
<name>A0ABW0PF98_9HYPH</name>
<organism evidence="6 7">
    <name type="scientific">Bosea massiliensis</name>
    <dbReference type="NCBI Taxonomy" id="151419"/>
    <lineage>
        <taxon>Bacteria</taxon>
        <taxon>Pseudomonadati</taxon>
        <taxon>Pseudomonadota</taxon>
        <taxon>Alphaproteobacteria</taxon>
        <taxon>Hyphomicrobiales</taxon>
        <taxon>Boseaceae</taxon>
        <taxon>Bosea</taxon>
    </lineage>
</organism>
<comment type="caution">
    <text evidence="6">The sequence shown here is derived from an EMBL/GenBank/DDBJ whole genome shotgun (WGS) entry which is preliminary data.</text>
</comment>
<feature type="short sequence motif" description="GXSXG" evidence="4">
    <location>
        <begin position="50"/>
        <end position="54"/>
    </location>
</feature>
<protein>
    <submittedName>
        <fullName evidence="6">Patatin-like phospholipase family protein</fullName>
    </submittedName>
</protein>
<evidence type="ECO:0000256" key="3">
    <source>
        <dbReference type="ARBA" id="ARBA00023098"/>
    </source>
</evidence>
<keyword evidence="3 4" id="KW-0443">Lipid metabolism</keyword>
<feature type="active site" description="Nucleophile" evidence="4">
    <location>
        <position position="52"/>
    </location>
</feature>
<comment type="caution">
    <text evidence="4">Lacks conserved residue(s) required for the propagation of feature annotation.</text>
</comment>
<dbReference type="Proteomes" id="UP001596060">
    <property type="component" value="Unassembled WGS sequence"/>
</dbReference>
<dbReference type="InterPro" id="IPR016035">
    <property type="entry name" value="Acyl_Trfase/lysoPLipase"/>
</dbReference>
<evidence type="ECO:0000256" key="2">
    <source>
        <dbReference type="ARBA" id="ARBA00022963"/>
    </source>
</evidence>
<sequence>MNDASMASPAVNGRPKIGLALGGGAARGWAHIGVLEVLTEAGLKPDVIAGTSIGAVVGGCFAAGKLGELTEFATGLTKRRVVGLMDFHIGGAGLIGGGRLKRLLERDLAGQRIEGLPTRFVAIATELGTGHEIWLTQGPLVDALGASYALPGVFDPVKLGGRWLMDGALVNPVPVTAARALGADIVICVNLNSDLAGRGTIIQQHAADPDPELVPELDVRPTSRWLGGITGAARRVRGLVGRQGEARPGLAGVMIDAFNITQDRISRSRLAGDPPDVMIGPKLGRTGLFDFHRAQETIELGRQATRRCLEEIETAIAGSRLSA</sequence>
<evidence type="ECO:0000256" key="4">
    <source>
        <dbReference type="PROSITE-ProRule" id="PRU01161"/>
    </source>
</evidence>
<evidence type="ECO:0000313" key="7">
    <source>
        <dbReference type="Proteomes" id="UP001596060"/>
    </source>
</evidence>
<proteinExistence type="predicted"/>
<dbReference type="Gene3D" id="3.40.1090.10">
    <property type="entry name" value="Cytosolic phospholipase A2 catalytic domain"/>
    <property type="match status" value="2"/>
</dbReference>
<dbReference type="InterPro" id="IPR050301">
    <property type="entry name" value="NTE"/>
</dbReference>
<keyword evidence="1 4" id="KW-0378">Hydrolase</keyword>
<keyword evidence="2 4" id="KW-0442">Lipid degradation</keyword>
<dbReference type="SUPFAM" id="SSF52151">
    <property type="entry name" value="FabD/lysophospholipase-like"/>
    <property type="match status" value="1"/>
</dbReference>
<feature type="domain" description="PNPLA" evidence="5">
    <location>
        <begin position="19"/>
        <end position="179"/>
    </location>
</feature>
<dbReference type="RefSeq" id="WP_066724183.1">
    <property type="nucleotide sequence ID" value="NZ_JBHSLU010000167.1"/>
</dbReference>
<dbReference type="EMBL" id="JBHSLU010000167">
    <property type="protein sequence ID" value="MFC5509469.1"/>
    <property type="molecule type" value="Genomic_DNA"/>
</dbReference>
<evidence type="ECO:0000256" key="1">
    <source>
        <dbReference type="ARBA" id="ARBA00022801"/>
    </source>
</evidence>
<reference evidence="7" key="1">
    <citation type="journal article" date="2019" name="Int. J. Syst. Evol. Microbiol.">
        <title>The Global Catalogue of Microorganisms (GCM) 10K type strain sequencing project: providing services to taxonomists for standard genome sequencing and annotation.</title>
        <authorList>
            <consortium name="The Broad Institute Genomics Platform"/>
            <consortium name="The Broad Institute Genome Sequencing Center for Infectious Disease"/>
            <person name="Wu L."/>
            <person name="Ma J."/>
        </authorList>
    </citation>
    <scope>NUCLEOTIDE SEQUENCE [LARGE SCALE GENOMIC DNA]</scope>
    <source>
        <strain evidence="7">CCUG 43117</strain>
    </source>
</reference>
<feature type="short sequence motif" description="DGA/G" evidence="4">
    <location>
        <begin position="166"/>
        <end position="168"/>
    </location>
</feature>
<evidence type="ECO:0000313" key="6">
    <source>
        <dbReference type="EMBL" id="MFC5509469.1"/>
    </source>
</evidence>
<gene>
    <name evidence="6" type="ORF">ACFPN9_30110</name>
</gene>
<dbReference type="PANTHER" id="PTHR14226:SF76">
    <property type="entry name" value="NTE FAMILY PROTEIN RSSA"/>
    <property type="match status" value="1"/>
</dbReference>
<accession>A0ABW0PF98</accession>
<dbReference type="PANTHER" id="PTHR14226">
    <property type="entry name" value="NEUROPATHY TARGET ESTERASE/SWISS CHEESE D.MELANOGASTER"/>
    <property type="match status" value="1"/>
</dbReference>
<dbReference type="Pfam" id="PF01734">
    <property type="entry name" value="Patatin"/>
    <property type="match status" value="1"/>
</dbReference>